<accession>A0A317Y8A4</accession>
<evidence type="ECO:0000313" key="1">
    <source>
        <dbReference type="EMBL" id="PWZ54878.1"/>
    </source>
</evidence>
<dbReference type="Proteomes" id="UP000251960">
    <property type="component" value="Chromosome 1"/>
</dbReference>
<feature type="non-terminal residue" evidence="1">
    <location>
        <position position="1"/>
    </location>
</feature>
<reference evidence="1" key="1">
    <citation type="journal article" date="2018" name="Nat. Genet.">
        <title>Extensive intraspecific gene order and gene structural variations between Mo17 and other maize genomes.</title>
        <authorList>
            <person name="Sun S."/>
            <person name="Zhou Y."/>
            <person name="Chen J."/>
            <person name="Shi J."/>
            <person name="Zhao H."/>
            <person name="Zhao H."/>
            <person name="Song W."/>
            <person name="Zhang M."/>
            <person name="Cui Y."/>
            <person name="Dong X."/>
            <person name="Liu H."/>
            <person name="Ma X."/>
            <person name="Jiao Y."/>
            <person name="Wang B."/>
            <person name="Wei X."/>
            <person name="Stein J.C."/>
            <person name="Glaubitz J.C."/>
            <person name="Lu F."/>
            <person name="Yu G."/>
            <person name="Liang C."/>
            <person name="Fengler K."/>
            <person name="Li B."/>
            <person name="Rafalski A."/>
            <person name="Schnable P.S."/>
            <person name="Ware D.H."/>
            <person name="Buckler E.S."/>
            <person name="Lai J."/>
        </authorList>
    </citation>
    <scope>NUCLEOTIDE SEQUENCE [LARGE SCALE GENOMIC DNA]</scope>
    <source>
        <tissue evidence="1">Seedling</tissue>
    </source>
</reference>
<dbReference type="EMBL" id="NCVQ01000001">
    <property type="protein sequence ID" value="PWZ54878.1"/>
    <property type="molecule type" value="Genomic_DNA"/>
</dbReference>
<dbReference type="AlphaFoldDB" id="A0A317Y8A4"/>
<sequence length="29" mass="3299">SNCAPDCGGYPNHWLQPPVTRHHINRLKS</sequence>
<gene>
    <name evidence="1" type="ORF">Zm00014a_033566</name>
</gene>
<proteinExistence type="predicted"/>
<protein>
    <submittedName>
        <fullName evidence="1">Uncharacterized protein</fullName>
    </submittedName>
</protein>
<name>A0A317Y8A4_MAIZE</name>
<comment type="caution">
    <text evidence="1">The sequence shown here is derived from an EMBL/GenBank/DDBJ whole genome shotgun (WGS) entry which is preliminary data.</text>
</comment>
<organism evidence="1">
    <name type="scientific">Zea mays</name>
    <name type="common">Maize</name>
    <dbReference type="NCBI Taxonomy" id="4577"/>
    <lineage>
        <taxon>Eukaryota</taxon>
        <taxon>Viridiplantae</taxon>
        <taxon>Streptophyta</taxon>
        <taxon>Embryophyta</taxon>
        <taxon>Tracheophyta</taxon>
        <taxon>Spermatophyta</taxon>
        <taxon>Magnoliopsida</taxon>
        <taxon>Liliopsida</taxon>
        <taxon>Poales</taxon>
        <taxon>Poaceae</taxon>
        <taxon>PACMAD clade</taxon>
        <taxon>Panicoideae</taxon>
        <taxon>Andropogonodae</taxon>
        <taxon>Andropogoneae</taxon>
        <taxon>Tripsacinae</taxon>
        <taxon>Zea</taxon>
    </lineage>
</organism>